<accession>A0A0S2K807</accession>
<dbReference type="EMBL" id="CP013188">
    <property type="protein sequence ID" value="ALO44328.1"/>
    <property type="molecule type" value="Genomic_DNA"/>
</dbReference>
<protein>
    <submittedName>
        <fullName evidence="1">Uncharacterized protein</fullName>
    </submittedName>
</protein>
<organism evidence="1 2">
    <name type="scientific">Pseudoalteromonas phenolica</name>
    <dbReference type="NCBI Taxonomy" id="161398"/>
    <lineage>
        <taxon>Bacteria</taxon>
        <taxon>Pseudomonadati</taxon>
        <taxon>Pseudomonadota</taxon>
        <taxon>Gammaproteobacteria</taxon>
        <taxon>Alteromonadales</taxon>
        <taxon>Pseudoalteromonadaceae</taxon>
        <taxon>Pseudoalteromonas</taxon>
    </lineage>
</organism>
<dbReference type="STRING" id="161398.PP2015_3859"/>
<sequence>MLHKKVSMNNQLCQNYRKKTLDTLKLISSRTEQLDYQNKVPIAHVSAELFCSWESCYQDVKDRDWYQSTFSKTEFEVLKRFDVIFEQVCSETEQNVPYITEFIQTKQWLTLSKAAKLALTELAAT</sequence>
<dbReference type="KEGG" id="pphe:PP2015_3859"/>
<dbReference type="PATRIC" id="fig|161398.10.peg.3947"/>
<evidence type="ECO:0000313" key="1">
    <source>
        <dbReference type="EMBL" id="ALO44328.1"/>
    </source>
</evidence>
<evidence type="ECO:0000313" key="2">
    <source>
        <dbReference type="Proteomes" id="UP000061457"/>
    </source>
</evidence>
<dbReference type="AlphaFoldDB" id="A0A0S2K807"/>
<reference evidence="1 2" key="1">
    <citation type="submission" date="2015-11" db="EMBL/GenBank/DDBJ databases">
        <authorList>
            <person name="Zhang Y."/>
            <person name="Guo Z."/>
        </authorList>
    </citation>
    <scope>NUCLEOTIDE SEQUENCE [LARGE SCALE GENOMIC DNA]</scope>
    <source>
        <strain evidence="1 2">KCTC 12086</strain>
    </source>
</reference>
<proteinExistence type="predicted"/>
<gene>
    <name evidence="1" type="ORF">PP2015_3859</name>
</gene>
<keyword evidence="2" id="KW-1185">Reference proteome</keyword>
<name>A0A0S2K807_9GAMM</name>
<dbReference type="Proteomes" id="UP000061457">
    <property type="component" value="Chromosome II"/>
</dbReference>